<dbReference type="GO" id="GO:0043190">
    <property type="term" value="C:ATP-binding cassette (ABC) transporter complex"/>
    <property type="evidence" value="ECO:0007669"/>
    <property type="project" value="InterPro"/>
</dbReference>
<name>A0A5M3XAW1_9ACTN</name>
<dbReference type="GO" id="GO:0042597">
    <property type="term" value="C:periplasmic space"/>
    <property type="evidence" value="ECO:0007669"/>
    <property type="project" value="UniProtKB-ARBA"/>
</dbReference>
<gene>
    <name evidence="6" type="ORF">Aple_002340</name>
</gene>
<evidence type="ECO:0000313" key="7">
    <source>
        <dbReference type="Proteomes" id="UP000377595"/>
    </source>
</evidence>
<dbReference type="InterPro" id="IPR000914">
    <property type="entry name" value="SBP_5_dom"/>
</dbReference>
<evidence type="ECO:0000256" key="1">
    <source>
        <dbReference type="ARBA" id="ARBA00005695"/>
    </source>
</evidence>
<protein>
    <submittedName>
        <fullName evidence="6">Glutathione ABC transporter substrate-binding protein</fullName>
    </submittedName>
</protein>
<organism evidence="6 7">
    <name type="scientific">Acrocarpospora pleiomorpha</name>
    <dbReference type="NCBI Taxonomy" id="90975"/>
    <lineage>
        <taxon>Bacteria</taxon>
        <taxon>Bacillati</taxon>
        <taxon>Actinomycetota</taxon>
        <taxon>Actinomycetes</taxon>
        <taxon>Streptosporangiales</taxon>
        <taxon>Streptosporangiaceae</taxon>
        <taxon>Acrocarpospora</taxon>
    </lineage>
</organism>
<reference evidence="6 7" key="1">
    <citation type="submission" date="2019-10" db="EMBL/GenBank/DDBJ databases">
        <title>Whole genome shotgun sequence of Acrocarpospora pleiomorpha NBRC 16267.</title>
        <authorList>
            <person name="Ichikawa N."/>
            <person name="Kimura A."/>
            <person name="Kitahashi Y."/>
            <person name="Komaki H."/>
            <person name="Oguchi A."/>
        </authorList>
    </citation>
    <scope>NUCLEOTIDE SEQUENCE [LARGE SCALE GENOMIC DNA]</scope>
    <source>
        <strain evidence="6 7">NBRC 16267</strain>
    </source>
</reference>
<proteinExistence type="inferred from homology"/>
<evidence type="ECO:0000259" key="5">
    <source>
        <dbReference type="Pfam" id="PF00496"/>
    </source>
</evidence>
<dbReference type="PIRSF" id="PIRSF002741">
    <property type="entry name" value="MppA"/>
    <property type="match status" value="1"/>
</dbReference>
<dbReference type="EMBL" id="BLAF01000004">
    <property type="protein sequence ID" value="GES17339.1"/>
    <property type="molecule type" value="Genomic_DNA"/>
</dbReference>
<evidence type="ECO:0000313" key="6">
    <source>
        <dbReference type="EMBL" id="GES17339.1"/>
    </source>
</evidence>
<dbReference type="Pfam" id="PF00496">
    <property type="entry name" value="SBP_bac_5"/>
    <property type="match status" value="1"/>
</dbReference>
<dbReference type="Gene3D" id="3.40.190.10">
    <property type="entry name" value="Periplasmic binding protein-like II"/>
    <property type="match status" value="1"/>
</dbReference>
<dbReference type="PANTHER" id="PTHR30290">
    <property type="entry name" value="PERIPLASMIC BINDING COMPONENT OF ABC TRANSPORTER"/>
    <property type="match status" value="1"/>
</dbReference>
<feature type="chain" id="PRO_5024364387" evidence="4">
    <location>
        <begin position="30"/>
        <end position="522"/>
    </location>
</feature>
<feature type="domain" description="Solute-binding protein family 5" evidence="5">
    <location>
        <begin position="81"/>
        <end position="436"/>
    </location>
</feature>
<dbReference type="Gene3D" id="3.90.76.10">
    <property type="entry name" value="Dipeptide-binding Protein, Domain 1"/>
    <property type="match status" value="1"/>
</dbReference>
<keyword evidence="2" id="KW-0813">Transport</keyword>
<keyword evidence="7" id="KW-1185">Reference proteome</keyword>
<sequence length="522" mass="55970">MFAGIPGSGRRAALAVALSVLLAACGTDAESSTSGARGLKVAVAVAPSSLDPYLTSSPNVNAVVQNIAEPLFRRSIDDFTKVEPWLATDFQVSADGLSVTLPIRKEVTFHDGTPLDAEAVKYNIDRWLETPTFYSSYIRAIENVTVVDDLTVQLTLSAADPVLKTALTSAGFMILSPKSFTSLGNSSKSYVHPVGTGPFAFEKYEAGSSLSMKQFSDYWGGRSYYSTITYQYVSDANTRESLLLSGQVDLIRDPPITDLTSLASNSAVRVTTSAGQAGSSLLYLHTQRAPLDDVRVRQALNYAIDKDALAKAIYGDLAVPAYRTGVPSVLANCEQEQEGYPFDPDKARQLLSEAGVSDLTLKFASVQGAFLGSDEVATALTGMLGAVGVKIDLENPTATNYSAGQLVKPSDAAWDLVLTNRSMTLDSYDFLRFFTSSELPPDGRDGTFMSNAEYDAKVEQIGKAANIADRSSLSCEGEKALLTEAPLLFLFSVNGVLVSRADVRGVVMQPDLQLRVTQLTEQ</sequence>
<dbReference type="GO" id="GO:0015833">
    <property type="term" value="P:peptide transport"/>
    <property type="evidence" value="ECO:0007669"/>
    <property type="project" value="TreeGrafter"/>
</dbReference>
<dbReference type="Proteomes" id="UP000377595">
    <property type="component" value="Unassembled WGS sequence"/>
</dbReference>
<feature type="signal peptide" evidence="4">
    <location>
        <begin position="1"/>
        <end position="29"/>
    </location>
</feature>
<dbReference type="PANTHER" id="PTHR30290:SF9">
    <property type="entry name" value="OLIGOPEPTIDE-BINDING PROTEIN APPA"/>
    <property type="match status" value="1"/>
</dbReference>
<dbReference type="CDD" id="cd00995">
    <property type="entry name" value="PBP2_NikA_DppA_OppA_like"/>
    <property type="match status" value="1"/>
</dbReference>
<evidence type="ECO:0000256" key="2">
    <source>
        <dbReference type="ARBA" id="ARBA00022448"/>
    </source>
</evidence>
<dbReference type="RefSeq" id="WP_170321218.1">
    <property type="nucleotide sequence ID" value="NZ_BAAAHM010000001.1"/>
</dbReference>
<evidence type="ECO:0000256" key="4">
    <source>
        <dbReference type="SAM" id="SignalP"/>
    </source>
</evidence>
<evidence type="ECO:0000256" key="3">
    <source>
        <dbReference type="ARBA" id="ARBA00022729"/>
    </source>
</evidence>
<dbReference type="AlphaFoldDB" id="A0A5M3XAW1"/>
<comment type="similarity">
    <text evidence="1">Belongs to the bacterial solute-binding protein 5 family.</text>
</comment>
<dbReference type="InterPro" id="IPR039424">
    <property type="entry name" value="SBP_5"/>
</dbReference>
<accession>A0A5M3XAW1</accession>
<dbReference type="SUPFAM" id="SSF53850">
    <property type="entry name" value="Periplasmic binding protein-like II"/>
    <property type="match status" value="1"/>
</dbReference>
<comment type="caution">
    <text evidence="6">The sequence shown here is derived from an EMBL/GenBank/DDBJ whole genome shotgun (WGS) entry which is preliminary data.</text>
</comment>
<dbReference type="Gene3D" id="3.10.105.10">
    <property type="entry name" value="Dipeptide-binding Protein, Domain 3"/>
    <property type="match status" value="1"/>
</dbReference>
<dbReference type="InterPro" id="IPR030678">
    <property type="entry name" value="Peptide/Ni-bd"/>
</dbReference>
<keyword evidence="3 4" id="KW-0732">Signal</keyword>
<dbReference type="GO" id="GO:1904680">
    <property type="term" value="F:peptide transmembrane transporter activity"/>
    <property type="evidence" value="ECO:0007669"/>
    <property type="project" value="TreeGrafter"/>
</dbReference>